<dbReference type="OrthoDB" id="2189846at2"/>
<dbReference type="EMBL" id="BJVK01000018">
    <property type="protein sequence ID" value="GEL28658.1"/>
    <property type="molecule type" value="Genomic_DNA"/>
</dbReference>
<dbReference type="GO" id="GO:0003677">
    <property type="term" value="F:DNA binding"/>
    <property type="evidence" value="ECO:0007669"/>
    <property type="project" value="InterPro"/>
</dbReference>
<organism evidence="1 2">
    <name type="scientific">Lentilactobacillus kefiri</name>
    <name type="common">Lactobacillus kefiri</name>
    <dbReference type="NCBI Taxonomy" id="33962"/>
    <lineage>
        <taxon>Bacteria</taxon>
        <taxon>Bacillati</taxon>
        <taxon>Bacillota</taxon>
        <taxon>Bacilli</taxon>
        <taxon>Lactobacillales</taxon>
        <taxon>Lactobacillaceae</taxon>
        <taxon>Lentilactobacillus</taxon>
    </lineage>
</organism>
<dbReference type="RefSeq" id="WP_054769552.1">
    <property type="nucleotide sequence ID" value="NZ_BJVK01000018.1"/>
</dbReference>
<dbReference type="SUPFAM" id="SSF89447">
    <property type="entry name" value="AbrB/MazE/MraZ-like"/>
    <property type="match status" value="1"/>
</dbReference>
<sequence length="83" mass="9645">MKKIKVRKIGNSLGVILPKSTGIHEGDELYFMQKGERLILDMTEADINRARTIIEKGFDDFKYNRTLTEDEMAKLLGKYGWHK</sequence>
<gene>
    <name evidence="1" type="ORF">LKE01_14780</name>
</gene>
<dbReference type="InterPro" id="IPR007159">
    <property type="entry name" value="SpoVT-AbrB_dom"/>
</dbReference>
<dbReference type="GeneID" id="71566400"/>
<accession>A0A511DZN8</accession>
<proteinExistence type="predicted"/>
<protein>
    <submittedName>
        <fullName evidence="1">AbrB family transcriptional regulator</fullName>
    </submittedName>
</protein>
<dbReference type="Proteomes" id="UP000321893">
    <property type="component" value="Unassembled WGS sequence"/>
</dbReference>
<comment type="caution">
    <text evidence="1">The sequence shown here is derived from an EMBL/GenBank/DDBJ whole genome shotgun (WGS) entry which is preliminary data.</text>
</comment>
<evidence type="ECO:0000313" key="2">
    <source>
        <dbReference type="Proteomes" id="UP000321893"/>
    </source>
</evidence>
<dbReference type="AlphaFoldDB" id="A0A511DZN8"/>
<evidence type="ECO:0000313" key="1">
    <source>
        <dbReference type="EMBL" id="GEL28658.1"/>
    </source>
</evidence>
<dbReference type="InterPro" id="IPR037914">
    <property type="entry name" value="SpoVT-AbrB_sf"/>
</dbReference>
<dbReference type="Gene3D" id="2.10.260.10">
    <property type="match status" value="1"/>
</dbReference>
<reference evidence="1" key="1">
    <citation type="submission" date="2019-07" db="EMBL/GenBank/DDBJ databases">
        <title>Whole genome shotgun sequence of Lactobacillus kefiri NBRC 15888.</title>
        <authorList>
            <person name="Hosoyama A."/>
            <person name="Uohara A."/>
            <person name="Ohji S."/>
            <person name="Ichikawa N."/>
        </authorList>
    </citation>
    <scope>NUCLEOTIDE SEQUENCE [LARGE SCALE GENOMIC DNA]</scope>
    <source>
        <strain evidence="1">NBRC 15888</strain>
    </source>
</reference>
<keyword evidence="2" id="KW-1185">Reference proteome</keyword>
<dbReference type="SMART" id="SM00966">
    <property type="entry name" value="SpoVT_AbrB"/>
    <property type="match status" value="1"/>
</dbReference>
<name>A0A511DZN8_LENKE</name>